<gene>
    <name evidence="3" type="ORF">DAMNIGENAA_05930</name>
</gene>
<dbReference type="Gene3D" id="3.40.190.100">
    <property type="entry name" value="Glycine betaine-binding periplasmic protein, domain 2"/>
    <property type="match status" value="1"/>
</dbReference>
<evidence type="ECO:0000259" key="2">
    <source>
        <dbReference type="Pfam" id="PF04069"/>
    </source>
</evidence>
<sequence length="333" mass="37576">MDERKILGLTKTCFAIFMGTFFLFTMWPGFCHSAAEKPIRFADLSWDSAQLHNRIAGFIVKHGYGFPVEYIPGETIPLVASLARGDVDVDMESWTENIQEIYDKGIKSGSLVDLGSNFPDNWQGWLVPTYVIKGDPARGIKPMAPDLKSVKDLPKYWEIFKDPEEPTKGRFYNAIAGWGVTELNEKKLAAYGLEKCFTNFVSGSDAALVGSIVGAIKKGEPWVGYYWSPTWVLGKYDMTPLEEPLYDKKVWDETKACAFPSVHVNILVNKSLLTRAPGVVDFLKNYETTNDLNNEALAYMEDHKASTDDAAVWFLKEKKHVWTAWVPEDVAKY</sequence>
<keyword evidence="1" id="KW-0472">Membrane</keyword>
<dbReference type="CDD" id="cd13641">
    <property type="entry name" value="PBP2_HisX_like"/>
    <property type="match status" value="1"/>
</dbReference>
<dbReference type="AlphaFoldDB" id="A0A9W6D2U1"/>
<feature type="domain" description="ABC-type glycine betaine transport system substrate-binding" evidence="2">
    <location>
        <begin position="37"/>
        <end position="317"/>
    </location>
</feature>
<name>A0A9W6D2U1_9BACT</name>
<evidence type="ECO:0000256" key="1">
    <source>
        <dbReference type="SAM" id="Phobius"/>
    </source>
</evidence>
<dbReference type="RefSeq" id="WP_281792178.1">
    <property type="nucleotide sequence ID" value="NZ_BSDR01000001.1"/>
</dbReference>
<reference evidence="3" key="1">
    <citation type="submission" date="2022-12" db="EMBL/GenBank/DDBJ databases">
        <title>Reference genome sequencing for broad-spectrum identification of bacterial and archaeal isolates by mass spectrometry.</title>
        <authorList>
            <person name="Sekiguchi Y."/>
            <person name="Tourlousse D.M."/>
        </authorList>
    </citation>
    <scope>NUCLEOTIDE SEQUENCE</scope>
    <source>
        <strain evidence="3">ASRB1</strain>
    </source>
</reference>
<protein>
    <submittedName>
        <fullName evidence="3">Histidine ABC transporter substrate-binding protein</fullName>
    </submittedName>
</protein>
<dbReference type="GO" id="GO:0043190">
    <property type="term" value="C:ATP-binding cassette (ABC) transporter complex"/>
    <property type="evidence" value="ECO:0007669"/>
    <property type="project" value="InterPro"/>
</dbReference>
<dbReference type="SUPFAM" id="SSF53850">
    <property type="entry name" value="Periplasmic binding protein-like II"/>
    <property type="match status" value="1"/>
</dbReference>
<accession>A0A9W6D2U1</accession>
<dbReference type="EMBL" id="BSDR01000001">
    <property type="protein sequence ID" value="GLI33160.1"/>
    <property type="molecule type" value="Genomic_DNA"/>
</dbReference>
<keyword evidence="1" id="KW-0812">Transmembrane</keyword>
<evidence type="ECO:0000313" key="3">
    <source>
        <dbReference type="EMBL" id="GLI33160.1"/>
    </source>
</evidence>
<dbReference type="Pfam" id="PF04069">
    <property type="entry name" value="OpuAC"/>
    <property type="match status" value="1"/>
</dbReference>
<keyword evidence="4" id="KW-1185">Reference proteome</keyword>
<keyword evidence="1" id="KW-1133">Transmembrane helix</keyword>
<dbReference type="InterPro" id="IPR007210">
    <property type="entry name" value="ABC_Gly_betaine_transp_sub-bd"/>
</dbReference>
<dbReference type="GO" id="GO:0022857">
    <property type="term" value="F:transmembrane transporter activity"/>
    <property type="evidence" value="ECO:0007669"/>
    <property type="project" value="InterPro"/>
</dbReference>
<dbReference type="Proteomes" id="UP001144372">
    <property type="component" value="Unassembled WGS sequence"/>
</dbReference>
<evidence type="ECO:0000313" key="4">
    <source>
        <dbReference type="Proteomes" id="UP001144372"/>
    </source>
</evidence>
<feature type="transmembrane region" description="Helical" evidence="1">
    <location>
        <begin position="12"/>
        <end position="30"/>
    </location>
</feature>
<comment type="caution">
    <text evidence="3">The sequence shown here is derived from an EMBL/GenBank/DDBJ whole genome shotgun (WGS) entry which is preliminary data.</text>
</comment>
<proteinExistence type="predicted"/>
<organism evidence="3 4">
    <name type="scientific">Desulforhabdus amnigena</name>
    <dbReference type="NCBI Taxonomy" id="40218"/>
    <lineage>
        <taxon>Bacteria</taxon>
        <taxon>Pseudomonadati</taxon>
        <taxon>Thermodesulfobacteriota</taxon>
        <taxon>Syntrophobacteria</taxon>
        <taxon>Syntrophobacterales</taxon>
        <taxon>Syntrophobacteraceae</taxon>
        <taxon>Desulforhabdus</taxon>
    </lineage>
</organism>
<dbReference type="Gene3D" id="3.40.190.10">
    <property type="entry name" value="Periplasmic binding protein-like II"/>
    <property type="match status" value="1"/>
</dbReference>